<dbReference type="Proteomes" id="UP000219259">
    <property type="component" value="Unassembled WGS sequence"/>
</dbReference>
<proteinExistence type="predicted"/>
<evidence type="ECO:0000313" key="1">
    <source>
        <dbReference type="EMBL" id="PDP44884.1"/>
    </source>
</evidence>
<reference evidence="1 2" key="1">
    <citation type="submission" date="2017-09" db="EMBL/GenBank/DDBJ databases">
        <title>Phase variable restriction modification systems are present in the genome sequences of periodontal pathogens Prevotella intermedia, Tannerella forsythia and Porphyromonas gingivalis.</title>
        <authorList>
            <person name="Haigh R.D."/>
            <person name="Crawford L."/>
            <person name="Ralph J."/>
            <person name="Wanford J."/>
            <person name="Vartoukian S.R."/>
            <person name="Hijazib K."/>
            <person name="Wade W."/>
            <person name="Oggioni M.R."/>
        </authorList>
    </citation>
    <scope>NUCLEOTIDE SEQUENCE [LARGE SCALE GENOMIC DNA]</scope>
    <source>
        <strain evidence="1 2">WW11663</strain>
    </source>
</reference>
<gene>
    <name evidence="1" type="ORF">CLI86_01910</name>
</gene>
<organism evidence="1 2">
    <name type="scientific">Tannerella forsythia</name>
    <name type="common">Bacteroides forsythus</name>
    <dbReference type="NCBI Taxonomy" id="28112"/>
    <lineage>
        <taxon>Bacteria</taxon>
        <taxon>Pseudomonadati</taxon>
        <taxon>Bacteroidota</taxon>
        <taxon>Bacteroidia</taxon>
        <taxon>Bacteroidales</taxon>
        <taxon>Tannerellaceae</taxon>
        <taxon>Tannerella</taxon>
    </lineage>
</organism>
<sequence length="123" mass="14456">MMNNRVDLWNPCLFVLLSLLFMQTEYEKNEVFLPLGYVNLANLIEHAKQFGHFILDNPISGLFNSFFPKNKKSHDYQLLSQITRYPVWRLPLIMDVRMYDNGYVRLTALPTGILLFPQRFALG</sequence>
<comment type="caution">
    <text evidence="1">The sequence shown here is derived from an EMBL/GenBank/DDBJ whole genome shotgun (WGS) entry which is preliminary data.</text>
</comment>
<dbReference type="AlphaFoldDB" id="A0A2A6EBB0"/>
<evidence type="ECO:0000313" key="2">
    <source>
        <dbReference type="Proteomes" id="UP000219259"/>
    </source>
</evidence>
<dbReference type="EMBL" id="NSLJ01000003">
    <property type="protein sequence ID" value="PDP44884.1"/>
    <property type="molecule type" value="Genomic_DNA"/>
</dbReference>
<name>A0A2A6EBB0_TANFO</name>
<protein>
    <submittedName>
        <fullName evidence="1">Uncharacterized protein</fullName>
    </submittedName>
</protein>
<accession>A0A2A6EBB0</accession>